<evidence type="ECO:0000313" key="11">
    <source>
        <dbReference type="Proteomes" id="UP000199093"/>
    </source>
</evidence>
<dbReference type="Pfam" id="PF06808">
    <property type="entry name" value="DctM"/>
    <property type="match status" value="1"/>
</dbReference>
<evidence type="ECO:0000256" key="5">
    <source>
        <dbReference type="ARBA" id="ARBA00022989"/>
    </source>
</evidence>
<dbReference type="RefSeq" id="WP_089846443.1">
    <property type="nucleotide sequence ID" value="NZ_FNEJ01000007.1"/>
</dbReference>
<keyword evidence="3 7" id="KW-0997">Cell inner membrane</keyword>
<dbReference type="GO" id="GO:0022857">
    <property type="term" value="F:transmembrane transporter activity"/>
    <property type="evidence" value="ECO:0007669"/>
    <property type="project" value="UniProtKB-UniRule"/>
</dbReference>
<feature type="transmembrane region" description="Helical" evidence="8">
    <location>
        <begin position="224"/>
        <end position="246"/>
    </location>
</feature>
<evidence type="ECO:0000259" key="9">
    <source>
        <dbReference type="Pfam" id="PF06808"/>
    </source>
</evidence>
<feature type="transmembrane region" description="Helical" evidence="8">
    <location>
        <begin position="100"/>
        <end position="124"/>
    </location>
</feature>
<feature type="transmembrane region" description="Helical" evidence="8">
    <location>
        <begin position="177"/>
        <end position="197"/>
    </location>
</feature>
<reference evidence="10 11" key="1">
    <citation type="submission" date="2016-10" db="EMBL/GenBank/DDBJ databases">
        <authorList>
            <person name="de Groot N.N."/>
        </authorList>
    </citation>
    <scope>NUCLEOTIDE SEQUENCE [LARGE SCALE GENOMIC DNA]</scope>
    <source>
        <strain evidence="10 11">DSM 26424</strain>
    </source>
</reference>
<feature type="domain" description="TRAP C4-dicarboxylate transport system permease DctM subunit" evidence="9">
    <location>
        <begin position="13"/>
        <end position="427"/>
    </location>
</feature>
<dbReference type="Proteomes" id="UP000199093">
    <property type="component" value="Unassembled WGS sequence"/>
</dbReference>
<gene>
    <name evidence="10" type="ORF">SAMN04487993_1007170</name>
</gene>
<keyword evidence="5 8" id="KW-1133">Transmembrane helix</keyword>
<keyword evidence="7" id="KW-0813">Transport</keyword>
<evidence type="ECO:0000256" key="4">
    <source>
        <dbReference type="ARBA" id="ARBA00022692"/>
    </source>
</evidence>
<proteinExistence type="predicted"/>
<dbReference type="InterPro" id="IPR010656">
    <property type="entry name" value="DctM"/>
</dbReference>
<feature type="transmembrane region" description="Helical" evidence="8">
    <location>
        <begin position="145"/>
        <end position="171"/>
    </location>
</feature>
<evidence type="ECO:0000256" key="6">
    <source>
        <dbReference type="ARBA" id="ARBA00023136"/>
    </source>
</evidence>
<feature type="transmembrane region" description="Helical" evidence="8">
    <location>
        <begin position="252"/>
        <end position="270"/>
    </location>
</feature>
<dbReference type="AlphaFoldDB" id="A0A1G8M675"/>
<keyword evidence="2" id="KW-1003">Cell membrane</keyword>
<dbReference type="EMBL" id="FNEJ01000007">
    <property type="protein sequence ID" value="SDI62870.1"/>
    <property type="molecule type" value="Genomic_DNA"/>
</dbReference>
<evidence type="ECO:0000256" key="7">
    <source>
        <dbReference type="RuleBase" id="RU369079"/>
    </source>
</evidence>
<dbReference type="InterPro" id="IPR004681">
    <property type="entry name" value="TRAP_DctM"/>
</dbReference>
<dbReference type="PANTHER" id="PTHR33362:SF5">
    <property type="entry name" value="C4-DICARBOXYLATE TRAP TRANSPORTER LARGE PERMEASE PROTEIN DCTM"/>
    <property type="match status" value="1"/>
</dbReference>
<sequence>MITGITAVFVLTGALLLLFGTGLPIFVTFLIVNVAGTFLLLGVNGFTLLANSIYDTATTGSLTAIPLFILLGELLFRGRALSVMFSSIEVLVGRVRGRQFVLAVVLSTVFGALSGAAMGVAAMLGKTVLPGIRARGGSSSLAMGAIVSGASLAPIIPPSLLAIIVGTLAGVSIGDMLVGGIVPGLMMAALFVIYILIRIRLDPSLDTDGEDLPPERGSGAVPKALLALAPFTLIVGSIMGFIMAGIATPSEAAATGVLGALVTTMIYERLSFTVLRDSVLSATKISAMILLIMASSKMFSQLLAMSGGISAMTAMISAMDLPGWAMLLVLMAFPFIMCMFIDQTALMLIVVPIYSPLVAHYGFDPLWFWLIFLVNITVGGITPPFGYVLFALQGAAPDEPMTAIFRSAWPFVGIFIIGMLIMAVFPPLVTFLPSLAR</sequence>
<keyword evidence="4 8" id="KW-0812">Transmembrane</keyword>
<feature type="transmembrane region" description="Helical" evidence="8">
    <location>
        <begin position="62"/>
        <end position="80"/>
    </location>
</feature>
<feature type="transmembrane region" description="Helical" evidence="8">
    <location>
        <begin position="30"/>
        <end position="50"/>
    </location>
</feature>
<feature type="transmembrane region" description="Helical" evidence="8">
    <location>
        <begin position="366"/>
        <end position="388"/>
    </location>
</feature>
<feature type="transmembrane region" description="Helical" evidence="8">
    <location>
        <begin position="282"/>
        <end position="304"/>
    </location>
</feature>
<organism evidence="10 11">
    <name type="scientific">Salipiger marinus</name>
    <dbReference type="NCBI Taxonomy" id="555512"/>
    <lineage>
        <taxon>Bacteria</taxon>
        <taxon>Pseudomonadati</taxon>
        <taxon>Pseudomonadota</taxon>
        <taxon>Alphaproteobacteria</taxon>
        <taxon>Rhodobacterales</taxon>
        <taxon>Roseobacteraceae</taxon>
        <taxon>Salipiger</taxon>
    </lineage>
</organism>
<feature type="transmembrane region" description="Helical" evidence="8">
    <location>
        <begin position="408"/>
        <end position="432"/>
    </location>
</feature>
<dbReference type="GO" id="GO:0005886">
    <property type="term" value="C:plasma membrane"/>
    <property type="evidence" value="ECO:0007669"/>
    <property type="project" value="UniProtKB-SubCell"/>
</dbReference>
<keyword evidence="6 8" id="KW-0472">Membrane</keyword>
<evidence type="ECO:0000313" key="10">
    <source>
        <dbReference type="EMBL" id="SDI62870.1"/>
    </source>
</evidence>
<protein>
    <submittedName>
        <fullName evidence="10">TRAP transporter, DctM subunit</fullName>
    </submittedName>
</protein>
<evidence type="ECO:0000256" key="8">
    <source>
        <dbReference type="SAM" id="Phobius"/>
    </source>
</evidence>
<comment type="function">
    <text evidence="7">Part of the tripartite ATP-independent periplasmic (TRAP) transport system.</text>
</comment>
<dbReference type="PANTHER" id="PTHR33362">
    <property type="entry name" value="SIALIC ACID TRAP TRANSPORTER PERMEASE PROTEIN SIAT-RELATED"/>
    <property type="match status" value="1"/>
</dbReference>
<comment type="subcellular location">
    <subcellularLocation>
        <location evidence="1 7">Cell inner membrane</location>
        <topology evidence="1 7">Multi-pass membrane protein</topology>
    </subcellularLocation>
</comment>
<evidence type="ECO:0000256" key="1">
    <source>
        <dbReference type="ARBA" id="ARBA00004429"/>
    </source>
</evidence>
<evidence type="ECO:0000256" key="3">
    <source>
        <dbReference type="ARBA" id="ARBA00022519"/>
    </source>
</evidence>
<keyword evidence="11" id="KW-1185">Reference proteome</keyword>
<feature type="transmembrane region" description="Helical" evidence="8">
    <location>
        <begin position="324"/>
        <end position="354"/>
    </location>
</feature>
<name>A0A1G8M675_9RHOB</name>
<accession>A0A1G8M675</accession>
<dbReference type="OrthoDB" id="9790209at2"/>
<dbReference type="PIRSF" id="PIRSF006066">
    <property type="entry name" value="HI0050"/>
    <property type="match status" value="1"/>
</dbReference>
<evidence type="ECO:0000256" key="2">
    <source>
        <dbReference type="ARBA" id="ARBA00022475"/>
    </source>
</evidence>
<dbReference type="STRING" id="555512.SAMN04487993_1007170"/>